<protein>
    <submittedName>
        <fullName evidence="3">Spore coat protein X</fullName>
    </submittedName>
</protein>
<gene>
    <name evidence="3" type="ORF">SAMN05192534_11555</name>
</gene>
<accession>A0A1G8GEC3</accession>
<evidence type="ECO:0000256" key="1">
    <source>
        <dbReference type="SAM" id="MobiDB-lite"/>
    </source>
</evidence>
<evidence type="ECO:0000259" key="2">
    <source>
        <dbReference type="Pfam" id="PF07552"/>
    </source>
</evidence>
<keyword evidence="3" id="KW-0167">Capsid protein</keyword>
<feature type="domain" description="Spore coat protein X/V" evidence="2">
    <location>
        <begin position="29"/>
        <end position="83"/>
    </location>
</feature>
<evidence type="ECO:0000313" key="4">
    <source>
        <dbReference type="Proteomes" id="UP000199163"/>
    </source>
</evidence>
<keyword evidence="4" id="KW-1185">Reference proteome</keyword>
<reference evidence="3 4" key="1">
    <citation type="submission" date="2016-10" db="EMBL/GenBank/DDBJ databases">
        <authorList>
            <person name="de Groot N.N."/>
        </authorList>
    </citation>
    <scope>NUCLEOTIDE SEQUENCE [LARGE SCALE GENOMIC DNA]</scope>
    <source>
        <strain evidence="3 4">DSM 21632</strain>
    </source>
</reference>
<dbReference type="GO" id="GO:0030435">
    <property type="term" value="P:sporulation resulting in formation of a cellular spore"/>
    <property type="evidence" value="ECO:0007669"/>
    <property type="project" value="InterPro"/>
</dbReference>
<dbReference type="AlphaFoldDB" id="A0A1G8GEC3"/>
<dbReference type="GO" id="GO:0031160">
    <property type="term" value="C:spore wall"/>
    <property type="evidence" value="ECO:0007669"/>
    <property type="project" value="InterPro"/>
</dbReference>
<dbReference type="OrthoDB" id="2680713at2"/>
<keyword evidence="3" id="KW-0946">Virion</keyword>
<dbReference type="InterPro" id="IPR011428">
    <property type="entry name" value="Spore_coat_X/V"/>
</dbReference>
<feature type="compositionally biased region" description="Basic and acidic residues" evidence="1">
    <location>
        <begin position="9"/>
        <end position="22"/>
    </location>
</feature>
<dbReference type="Pfam" id="PF07552">
    <property type="entry name" value="Coat_X"/>
    <property type="match status" value="2"/>
</dbReference>
<feature type="domain" description="Spore coat protein X/V" evidence="2">
    <location>
        <begin position="91"/>
        <end position="147"/>
    </location>
</feature>
<proteinExistence type="predicted"/>
<name>A0A1G8GEC3_9BACI</name>
<sequence length="148" mass="16660">MARTRKRRWDALDPSMDHSDCKPRRRSRTQSGEQSNKTLQLSEESIHIVDSCDVTIEMTELKAALSLQAGLQAVILILVTITIGDSEKADRFTQELIQTAKIKQLTYQNIVVENSREVTIEKVDTQLAANIQLLLQLLIAVAIVIDVF</sequence>
<dbReference type="Proteomes" id="UP000199163">
    <property type="component" value="Unassembled WGS sequence"/>
</dbReference>
<dbReference type="STRING" id="568899.SAMN05192534_11555"/>
<organism evidence="3 4">
    <name type="scientific">Alteribacillus persepolensis</name>
    <dbReference type="NCBI Taxonomy" id="568899"/>
    <lineage>
        <taxon>Bacteria</taxon>
        <taxon>Bacillati</taxon>
        <taxon>Bacillota</taxon>
        <taxon>Bacilli</taxon>
        <taxon>Bacillales</taxon>
        <taxon>Bacillaceae</taxon>
        <taxon>Alteribacillus</taxon>
    </lineage>
</organism>
<feature type="region of interest" description="Disordered" evidence="1">
    <location>
        <begin position="1"/>
        <end position="39"/>
    </location>
</feature>
<evidence type="ECO:0000313" key="3">
    <source>
        <dbReference type="EMBL" id="SDH92729.1"/>
    </source>
</evidence>
<feature type="compositionally biased region" description="Polar residues" evidence="1">
    <location>
        <begin position="29"/>
        <end position="39"/>
    </location>
</feature>
<dbReference type="RefSeq" id="WP_091274318.1">
    <property type="nucleotide sequence ID" value="NZ_FNDK01000015.1"/>
</dbReference>
<dbReference type="EMBL" id="FNDK01000015">
    <property type="protein sequence ID" value="SDH92729.1"/>
    <property type="molecule type" value="Genomic_DNA"/>
</dbReference>